<dbReference type="SMART" id="SM00895">
    <property type="entry name" value="FCD"/>
    <property type="match status" value="1"/>
</dbReference>
<dbReference type="OrthoDB" id="6627771at2"/>
<keyword evidence="6" id="KW-1185">Reference proteome</keyword>
<dbReference type="GO" id="GO:0003677">
    <property type="term" value="F:DNA binding"/>
    <property type="evidence" value="ECO:0007669"/>
    <property type="project" value="UniProtKB-KW"/>
</dbReference>
<evidence type="ECO:0000256" key="3">
    <source>
        <dbReference type="ARBA" id="ARBA00023163"/>
    </source>
</evidence>
<dbReference type="Pfam" id="PF07729">
    <property type="entry name" value="FCD"/>
    <property type="match status" value="1"/>
</dbReference>
<keyword evidence="2" id="KW-0238">DNA-binding</keyword>
<dbReference type="InterPro" id="IPR008920">
    <property type="entry name" value="TF_FadR/GntR_C"/>
</dbReference>
<gene>
    <name evidence="5" type="ORF">DKW60_04495</name>
</gene>
<sequence length="223" mass="25669">MKKTEKQMTLSSKVYETVKEKIISGEIAQGSKITEDSLSKEFGISRGPLREALRHLESDRLVNRIPHAGIRVVTLTKDLMKDVYVMREALEGMSARLAAENMTAKQVGELFSLLDAHEEEIHKKRGKLYFQNEGDLDFHYKIAEASNNNWLRDLLSGELYQLLRVSRHHTCQIPNRPHKALAEHRNIAMAIESRDPELAELLMRRHISGAWKQVEQVVLKLKY</sequence>
<reference evidence="5 6" key="1">
    <citation type="submission" date="2018-05" db="EMBL/GenBank/DDBJ databases">
        <title>Leucothrix arctica sp. nov., isolated from Arctic seawater.</title>
        <authorList>
            <person name="Choi A."/>
            <person name="Baek K."/>
        </authorList>
    </citation>
    <scope>NUCLEOTIDE SEQUENCE [LARGE SCALE GENOMIC DNA]</scope>
    <source>
        <strain evidence="5 6">JCM 18388</strain>
    </source>
</reference>
<evidence type="ECO:0000256" key="2">
    <source>
        <dbReference type="ARBA" id="ARBA00023125"/>
    </source>
</evidence>
<dbReference type="InterPro" id="IPR036390">
    <property type="entry name" value="WH_DNA-bd_sf"/>
</dbReference>
<protein>
    <submittedName>
        <fullName evidence="5">GntR family transcriptional regulator</fullName>
    </submittedName>
</protein>
<keyword evidence="3" id="KW-0804">Transcription</keyword>
<organism evidence="5 6">
    <name type="scientific">Leucothrix pacifica</name>
    <dbReference type="NCBI Taxonomy" id="1247513"/>
    <lineage>
        <taxon>Bacteria</taxon>
        <taxon>Pseudomonadati</taxon>
        <taxon>Pseudomonadota</taxon>
        <taxon>Gammaproteobacteria</taxon>
        <taxon>Thiotrichales</taxon>
        <taxon>Thiotrichaceae</taxon>
        <taxon>Leucothrix</taxon>
    </lineage>
</organism>
<dbReference type="Proteomes" id="UP000245539">
    <property type="component" value="Unassembled WGS sequence"/>
</dbReference>
<keyword evidence="1" id="KW-0805">Transcription regulation</keyword>
<accession>A0A317CNG3</accession>
<dbReference type="GO" id="GO:0003700">
    <property type="term" value="F:DNA-binding transcription factor activity"/>
    <property type="evidence" value="ECO:0007669"/>
    <property type="project" value="InterPro"/>
</dbReference>
<dbReference type="SUPFAM" id="SSF46785">
    <property type="entry name" value="Winged helix' DNA-binding domain"/>
    <property type="match status" value="1"/>
</dbReference>
<feature type="domain" description="HTH gntR-type" evidence="4">
    <location>
        <begin position="8"/>
        <end position="75"/>
    </location>
</feature>
<dbReference type="Pfam" id="PF00392">
    <property type="entry name" value="GntR"/>
    <property type="match status" value="1"/>
</dbReference>
<dbReference type="AlphaFoldDB" id="A0A317CNG3"/>
<evidence type="ECO:0000256" key="1">
    <source>
        <dbReference type="ARBA" id="ARBA00023015"/>
    </source>
</evidence>
<dbReference type="SMART" id="SM00345">
    <property type="entry name" value="HTH_GNTR"/>
    <property type="match status" value="1"/>
</dbReference>
<evidence type="ECO:0000313" key="5">
    <source>
        <dbReference type="EMBL" id="PWQ99741.1"/>
    </source>
</evidence>
<evidence type="ECO:0000313" key="6">
    <source>
        <dbReference type="Proteomes" id="UP000245539"/>
    </source>
</evidence>
<dbReference type="EMBL" id="QGKM01000008">
    <property type="protein sequence ID" value="PWQ99741.1"/>
    <property type="molecule type" value="Genomic_DNA"/>
</dbReference>
<proteinExistence type="predicted"/>
<dbReference type="CDD" id="cd07377">
    <property type="entry name" value="WHTH_GntR"/>
    <property type="match status" value="1"/>
</dbReference>
<dbReference type="PANTHER" id="PTHR43537">
    <property type="entry name" value="TRANSCRIPTIONAL REGULATOR, GNTR FAMILY"/>
    <property type="match status" value="1"/>
</dbReference>
<dbReference type="InterPro" id="IPR036388">
    <property type="entry name" value="WH-like_DNA-bd_sf"/>
</dbReference>
<name>A0A317CNG3_9GAMM</name>
<dbReference type="Gene3D" id="1.20.120.530">
    <property type="entry name" value="GntR ligand-binding domain-like"/>
    <property type="match status" value="1"/>
</dbReference>
<dbReference type="SUPFAM" id="SSF48008">
    <property type="entry name" value="GntR ligand-binding domain-like"/>
    <property type="match status" value="1"/>
</dbReference>
<dbReference type="PANTHER" id="PTHR43537:SF49">
    <property type="entry name" value="TRANSCRIPTIONAL REGULATORY PROTEIN"/>
    <property type="match status" value="1"/>
</dbReference>
<dbReference type="RefSeq" id="WP_109836475.1">
    <property type="nucleotide sequence ID" value="NZ_QGKM01000008.1"/>
</dbReference>
<comment type="caution">
    <text evidence="5">The sequence shown here is derived from an EMBL/GenBank/DDBJ whole genome shotgun (WGS) entry which is preliminary data.</text>
</comment>
<dbReference type="PROSITE" id="PS50949">
    <property type="entry name" value="HTH_GNTR"/>
    <property type="match status" value="1"/>
</dbReference>
<evidence type="ECO:0000259" key="4">
    <source>
        <dbReference type="PROSITE" id="PS50949"/>
    </source>
</evidence>
<dbReference type="Gene3D" id="1.10.10.10">
    <property type="entry name" value="Winged helix-like DNA-binding domain superfamily/Winged helix DNA-binding domain"/>
    <property type="match status" value="1"/>
</dbReference>
<dbReference type="InterPro" id="IPR000524">
    <property type="entry name" value="Tscrpt_reg_HTH_GntR"/>
</dbReference>
<dbReference type="InterPro" id="IPR011711">
    <property type="entry name" value="GntR_C"/>
</dbReference>